<evidence type="ECO:0000259" key="2">
    <source>
        <dbReference type="Pfam" id="PF13581"/>
    </source>
</evidence>
<organism evidence="3 4">
    <name type="scientific">Mycobacterium simiae</name>
    <name type="common">Mycobacterium habana</name>
    <dbReference type="NCBI Taxonomy" id="1784"/>
    <lineage>
        <taxon>Bacteria</taxon>
        <taxon>Bacillati</taxon>
        <taxon>Actinomycetota</taxon>
        <taxon>Actinomycetes</taxon>
        <taxon>Mycobacteriales</taxon>
        <taxon>Mycobacteriaceae</taxon>
        <taxon>Mycobacterium</taxon>
        <taxon>Mycobacterium simiae complex</taxon>
    </lineage>
</organism>
<dbReference type="InterPro" id="IPR036890">
    <property type="entry name" value="HATPase_C_sf"/>
</dbReference>
<evidence type="ECO:0000313" key="3">
    <source>
        <dbReference type="EMBL" id="ORJ55689.1"/>
    </source>
</evidence>
<reference evidence="3 4" key="1">
    <citation type="submission" date="2017-03" db="EMBL/GenBank/DDBJ databases">
        <title>Genomic insights into Mycobacterium simiae human colonization.</title>
        <authorList>
            <person name="Steffani J.L."/>
            <person name="Brunck M.E."/>
            <person name="Cruz E."/>
            <person name="Montiel R."/>
            <person name="Barona F."/>
        </authorList>
    </citation>
    <scope>NUCLEOTIDE SEQUENCE [LARGE SCALE GENOMIC DNA]</scope>
    <source>
        <strain evidence="3 4">MsiGto</strain>
    </source>
</reference>
<dbReference type="PANTHER" id="PTHR35526">
    <property type="entry name" value="ANTI-SIGMA-F FACTOR RSBW-RELATED"/>
    <property type="match status" value="1"/>
</dbReference>
<dbReference type="Gene3D" id="3.30.565.10">
    <property type="entry name" value="Histidine kinase-like ATPase, C-terminal domain"/>
    <property type="match status" value="1"/>
</dbReference>
<accession>A0A1X0XS36</accession>
<gene>
    <name evidence="3" type="ORF">B5M45_25470</name>
</gene>
<dbReference type="Pfam" id="PF13581">
    <property type="entry name" value="HATPase_c_2"/>
    <property type="match status" value="1"/>
</dbReference>
<name>A0A1X0XS36_MYCSI</name>
<keyword evidence="1" id="KW-0418">Kinase</keyword>
<dbReference type="CDD" id="cd16936">
    <property type="entry name" value="HATPase_RsbW-like"/>
    <property type="match status" value="1"/>
</dbReference>
<keyword evidence="1" id="KW-0723">Serine/threonine-protein kinase</keyword>
<protein>
    <submittedName>
        <fullName evidence="3">Anti-sigma regulatory factor</fullName>
    </submittedName>
</protein>
<evidence type="ECO:0000313" key="4">
    <source>
        <dbReference type="Proteomes" id="UP000193040"/>
    </source>
</evidence>
<dbReference type="AlphaFoldDB" id="A0A1X0XS36"/>
<keyword evidence="4" id="KW-1185">Reference proteome</keyword>
<proteinExistence type="predicted"/>
<feature type="domain" description="Histidine kinase/HSP90-like ATPase" evidence="2">
    <location>
        <begin position="21"/>
        <end position="140"/>
    </location>
</feature>
<comment type="caution">
    <text evidence="3">The sequence shown here is derived from an EMBL/GenBank/DDBJ whole genome shotgun (WGS) entry which is preliminary data.</text>
</comment>
<keyword evidence="1" id="KW-0808">Transferase</keyword>
<dbReference type="EMBL" id="MZZM01000030">
    <property type="protein sequence ID" value="ORJ55689.1"/>
    <property type="molecule type" value="Genomic_DNA"/>
</dbReference>
<dbReference type="STRING" id="1784.VC42_11835"/>
<dbReference type="GO" id="GO:0004674">
    <property type="term" value="F:protein serine/threonine kinase activity"/>
    <property type="evidence" value="ECO:0007669"/>
    <property type="project" value="UniProtKB-KW"/>
</dbReference>
<sequence length="148" mass="16179">MSLTNSAVSPAPAPLSCAGSADAITASELRRVLQSWLRKLPQASPEISDDIVLGVNEALANCVEHAYRTRNTLGTMELEAGYDPAAETIRVCVSDRGTWQRQSSPRHPHDPRASRGIMLMHALADHCRIDTRPDGTTVCLDYFANQKH</sequence>
<evidence type="ECO:0000256" key="1">
    <source>
        <dbReference type="ARBA" id="ARBA00022527"/>
    </source>
</evidence>
<dbReference type="InterPro" id="IPR050267">
    <property type="entry name" value="Anti-sigma-factor_SerPK"/>
</dbReference>
<dbReference type="PANTHER" id="PTHR35526:SF3">
    <property type="entry name" value="ANTI-SIGMA-F FACTOR RSBW"/>
    <property type="match status" value="1"/>
</dbReference>
<dbReference type="InterPro" id="IPR003594">
    <property type="entry name" value="HATPase_dom"/>
</dbReference>
<dbReference type="Proteomes" id="UP000193040">
    <property type="component" value="Unassembled WGS sequence"/>
</dbReference>
<dbReference type="RefSeq" id="WP_084953277.1">
    <property type="nucleotide sequence ID" value="NZ_MZZM01000030.1"/>
</dbReference>